<protein>
    <recommendedName>
        <fullName evidence="6">Pentatricopeptide repeat-containing protein</fullName>
    </recommendedName>
</protein>
<feature type="region of interest" description="Disordered" evidence="3">
    <location>
        <begin position="594"/>
        <end position="613"/>
    </location>
</feature>
<dbReference type="Gene3D" id="1.25.40.10">
    <property type="entry name" value="Tetratricopeptide repeat domain"/>
    <property type="match status" value="3"/>
</dbReference>
<dbReference type="OrthoDB" id="185373at2759"/>
<keyword evidence="1" id="KW-0677">Repeat</keyword>
<evidence type="ECO:0000256" key="1">
    <source>
        <dbReference type="ARBA" id="ARBA00022737"/>
    </source>
</evidence>
<gene>
    <name evidence="4" type="ORF">BGZ99_010263</name>
</gene>
<dbReference type="InterPro" id="IPR002885">
    <property type="entry name" value="PPR_rpt"/>
</dbReference>
<dbReference type="Pfam" id="PF13041">
    <property type="entry name" value="PPR_2"/>
    <property type="match status" value="2"/>
</dbReference>
<feature type="region of interest" description="Disordered" evidence="3">
    <location>
        <begin position="302"/>
        <end position="321"/>
    </location>
</feature>
<reference evidence="4" key="1">
    <citation type="journal article" date="2020" name="Fungal Divers.">
        <title>Resolving the Mortierellaceae phylogeny through synthesis of multi-gene phylogenetics and phylogenomics.</title>
        <authorList>
            <person name="Vandepol N."/>
            <person name="Liber J."/>
            <person name="Desiro A."/>
            <person name="Na H."/>
            <person name="Kennedy M."/>
            <person name="Barry K."/>
            <person name="Grigoriev I.V."/>
            <person name="Miller A.N."/>
            <person name="O'Donnell K."/>
            <person name="Stajich J.E."/>
            <person name="Bonito G."/>
        </authorList>
    </citation>
    <scope>NUCLEOTIDE SEQUENCE</scope>
    <source>
        <strain evidence="4">REB-010B</strain>
    </source>
</reference>
<dbReference type="InterPro" id="IPR011990">
    <property type="entry name" value="TPR-like_helical_dom_sf"/>
</dbReference>
<sequence length="699" mass="78164">MSSLLRAATLRSPVALASMARGIVSRARCPLPMTSHPLTAVISPRTHVAQGFSTSSSVASTFKKVPLNKKITLPKDPYLLSEKVIKFSNNGKLDDAITLVMESPVSRQSEVVWNHLIQESSKLGKTNQAWQLLSDMKKRGFEPNSRTYTILLNALAINSSSPNSVPRAKALYQEMQENEDTPPTVVHTNALLKVCARKENYKTLQQIYNDMPKSGSNAPDVVSFNITINAFARMGGDAGFEMAWKVWEDCLQAKTRRPDEIELDEVLIDSILMACRQANSSAFIRRGLSIVESLYGFEFSSGQKSKNGTESNGASTESEPFTGDIALSPGKALGLGHALKQKIIHPRTVELVLSICTKLKNYTQAQTFMDAIYTTYPDFKPDSQLISSMIHLHITVKEYEKAIQIWDKLGELGLEHTPATFRQGLDAASKAKNWDKTMEMYTIMRDMGKKNRKASMRFKLPLQPVVFNVDAWTLVSTLKCAFKTRHYAEAVEILRESRWEHVVTQPKYPRANADLAELAVKVFVNALTAERKLKGDTSTKETYLLEKELQDARSLHTRLVKALLHYDEDKERRNAVEKTEARNWKRKFRDAVQSTELDNAQDEQSEDAVSGSAMQEGFSDYKQMSSEVSGRSAFRSKTARPSTFAGRSSRSNSQRRNPSVNASADGPRRKRSVGGKSNTDAFSDAFRRSKTFTRSVGLD</sequence>
<proteinExistence type="predicted"/>
<dbReference type="AlphaFoldDB" id="A0A9P6UME6"/>
<evidence type="ECO:0000313" key="5">
    <source>
        <dbReference type="Proteomes" id="UP000738325"/>
    </source>
</evidence>
<evidence type="ECO:0000256" key="3">
    <source>
        <dbReference type="SAM" id="MobiDB-lite"/>
    </source>
</evidence>
<dbReference type="Proteomes" id="UP000738325">
    <property type="component" value="Unassembled WGS sequence"/>
</dbReference>
<name>A0A9P6UME6_9FUNG</name>
<evidence type="ECO:0000313" key="4">
    <source>
        <dbReference type="EMBL" id="KAG0311326.1"/>
    </source>
</evidence>
<dbReference type="EMBL" id="JAAAIP010000941">
    <property type="protein sequence ID" value="KAG0311326.1"/>
    <property type="molecule type" value="Genomic_DNA"/>
</dbReference>
<evidence type="ECO:0008006" key="6">
    <source>
        <dbReference type="Google" id="ProtNLM"/>
    </source>
</evidence>
<keyword evidence="5" id="KW-1185">Reference proteome</keyword>
<dbReference type="PROSITE" id="PS51375">
    <property type="entry name" value="PPR"/>
    <property type="match status" value="1"/>
</dbReference>
<dbReference type="PANTHER" id="PTHR47933">
    <property type="entry name" value="PENTATRICOPEPTIDE REPEAT-CONTAINING PROTEIN 1, MITOCHONDRIAL"/>
    <property type="match status" value="1"/>
</dbReference>
<feature type="region of interest" description="Disordered" evidence="3">
    <location>
        <begin position="620"/>
        <end position="699"/>
    </location>
</feature>
<feature type="compositionally biased region" description="Polar residues" evidence="3">
    <location>
        <begin position="302"/>
        <end position="319"/>
    </location>
</feature>
<feature type="repeat" description="PPR" evidence="2">
    <location>
        <begin position="109"/>
        <end position="143"/>
    </location>
</feature>
<dbReference type="InterPro" id="IPR051240">
    <property type="entry name" value="Mito_RNA-Proc/Resp"/>
</dbReference>
<accession>A0A9P6UME6</accession>
<evidence type="ECO:0000256" key="2">
    <source>
        <dbReference type="PROSITE-ProRule" id="PRU00708"/>
    </source>
</evidence>
<comment type="caution">
    <text evidence="4">The sequence shown here is derived from an EMBL/GenBank/DDBJ whole genome shotgun (WGS) entry which is preliminary data.</text>
</comment>
<dbReference type="GO" id="GO:0003729">
    <property type="term" value="F:mRNA binding"/>
    <property type="evidence" value="ECO:0007669"/>
    <property type="project" value="TreeGrafter"/>
</dbReference>
<organism evidence="4 5">
    <name type="scientific">Dissophora globulifera</name>
    <dbReference type="NCBI Taxonomy" id="979702"/>
    <lineage>
        <taxon>Eukaryota</taxon>
        <taxon>Fungi</taxon>
        <taxon>Fungi incertae sedis</taxon>
        <taxon>Mucoromycota</taxon>
        <taxon>Mortierellomycotina</taxon>
        <taxon>Mortierellomycetes</taxon>
        <taxon>Mortierellales</taxon>
        <taxon>Mortierellaceae</taxon>
        <taxon>Dissophora</taxon>
    </lineage>
</organism>
<dbReference type="PANTHER" id="PTHR47933:SF11">
    <property type="entry name" value="PENTATRICOPEPTIDE REPEAT-CONTAINING PROTEIN 2"/>
    <property type="match status" value="1"/>
</dbReference>
<feature type="compositionally biased region" description="Low complexity" evidence="3">
    <location>
        <begin position="647"/>
        <end position="657"/>
    </location>
</feature>
<dbReference type="NCBIfam" id="TIGR00756">
    <property type="entry name" value="PPR"/>
    <property type="match status" value="1"/>
</dbReference>